<dbReference type="Proteomes" id="UP001306592">
    <property type="component" value="Unassembled WGS sequence"/>
</dbReference>
<feature type="transmembrane region" description="Helical" evidence="1">
    <location>
        <begin position="21"/>
        <end position="41"/>
    </location>
</feature>
<organism evidence="2 3">
    <name type="scientific">Erwinia aphidicola</name>
    <dbReference type="NCBI Taxonomy" id="68334"/>
    <lineage>
        <taxon>Bacteria</taxon>
        <taxon>Pseudomonadati</taxon>
        <taxon>Pseudomonadota</taxon>
        <taxon>Gammaproteobacteria</taxon>
        <taxon>Enterobacterales</taxon>
        <taxon>Erwiniaceae</taxon>
        <taxon>Erwinia</taxon>
    </lineage>
</organism>
<keyword evidence="1" id="KW-0472">Membrane</keyword>
<keyword evidence="1" id="KW-1133">Transmembrane helix</keyword>
<protein>
    <recommendedName>
        <fullName evidence="4">Type VI secretion system protein ImpL</fullName>
    </recommendedName>
</protein>
<evidence type="ECO:0000313" key="2">
    <source>
        <dbReference type="EMBL" id="MEI2683712.1"/>
    </source>
</evidence>
<keyword evidence="3" id="KW-1185">Reference proteome</keyword>
<proteinExistence type="predicted"/>
<name>A0ABU8DJM9_ERWAP</name>
<reference evidence="2 3" key="1">
    <citation type="submission" date="2024-02" db="EMBL/GenBank/DDBJ databases">
        <title>First report Erwinia aphidicola in onion in Chile.</title>
        <authorList>
            <person name="Valenzuela M."/>
            <person name="Pena M."/>
            <person name="Dutta B."/>
        </authorList>
    </citation>
    <scope>NUCLEOTIDE SEQUENCE [LARGE SCALE GENOMIC DNA]</scope>
    <source>
        <strain evidence="2 3">QCJ3A</strain>
    </source>
</reference>
<evidence type="ECO:0008006" key="4">
    <source>
        <dbReference type="Google" id="ProtNLM"/>
    </source>
</evidence>
<gene>
    <name evidence="2" type="ORF">V8N49_18860</name>
</gene>
<accession>A0ABU8DJM9</accession>
<keyword evidence="1" id="KW-0812">Transmembrane</keyword>
<dbReference type="EMBL" id="JBANEI010000016">
    <property type="protein sequence ID" value="MEI2683712.1"/>
    <property type="molecule type" value="Genomic_DNA"/>
</dbReference>
<evidence type="ECO:0000256" key="1">
    <source>
        <dbReference type="SAM" id="Phobius"/>
    </source>
</evidence>
<evidence type="ECO:0000313" key="3">
    <source>
        <dbReference type="Proteomes" id="UP001306592"/>
    </source>
</evidence>
<feature type="transmembrane region" description="Helical" evidence="1">
    <location>
        <begin position="47"/>
        <end position="69"/>
    </location>
</feature>
<sequence>MAWPIPDIPEKQALSRPKLRLWVLALFIMLAADFLFSIWMLKIADYINAFLYGILPAFLLWLCMFGVVFNRYEQSVAASLSWNVEKERTKDEWRNWSRRQLAVVGNVLFSPEEKGMKALLADFKDVPAYPQRARPLFDPLYDYPSLMKKLDLQLEQQCPHYRYLLHSVYVMQDAGKLVKKSKEAIFKQWDLVPEVTDCIAPIHSFYDSNDTAGFILMLCLQDWPALASGQASEFISAQLIASPDFARQQAFPVIAALNRIMPLEPGGFTGDLNMFFEYSGADKQSLEHIWLSGNPVKTTPDIMQYATDNHWSLPEDRPLHSIDFSFGPPGEMAIPLSLAMMVEAANETDKDQLLIYQTPQQTGALCLITRELYT</sequence>
<comment type="caution">
    <text evidence="2">The sequence shown here is derived from an EMBL/GenBank/DDBJ whole genome shotgun (WGS) entry which is preliminary data.</text>
</comment>
<dbReference type="RefSeq" id="WP_099753675.1">
    <property type="nucleotide sequence ID" value="NZ_JBANEI010000016.1"/>
</dbReference>